<reference evidence="2" key="1">
    <citation type="submission" date="2018-01" db="EMBL/GenBank/DDBJ databases">
        <title>An insight into the sialome of Amazonian anophelines.</title>
        <authorList>
            <person name="Ribeiro J.M."/>
            <person name="Scarpassa V."/>
            <person name="Calvo E."/>
        </authorList>
    </citation>
    <scope>NUCLEOTIDE SEQUENCE</scope>
</reference>
<protein>
    <submittedName>
        <fullName evidence="2">Putative secreted protein</fullName>
    </submittedName>
</protein>
<feature type="region of interest" description="Disordered" evidence="1">
    <location>
        <begin position="91"/>
        <end position="114"/>
    </location>
</feature>
<accession>A0A2M4D7L6</accession>
<organism evidence="2">
    <name type="scientific">Anopheles darlingi</name>
    <name type="common">Mosquito</name>
    <dbReference type="NCBI Taxonomy" id="43151"/>
    <lineage>
        <taxon>Eukaryota</taxon>
        <taxon>Metazoa</taxon>
        <taxon>Ecdysozoa</taxon>
        <taxon>Arthropoda</taxon>
        <taxon>Hexapoda</taxon>
        <taxon>Insecta</taxon>
        <taxon>Pterygota</taxon>
        <taxon>Neoptera</taxon>
        <taxon>Endopterygota</taxon>
        <taxon>Diptera</taxon>
        <taxon>Nematocera</taxon>
        <taxon>Culicoidea</taxon>
        <taxon>Culicidae</taxon>
        <taxon>Anophelinae</taxon>
        <taxon>Anopheles</taxon>
    </lineage>
</organism>
<proteinExistence type="predicted"/>
<feature type="compositionally biased region" description="Basic and acidic residues" evidence="1">
    <location>
        <begin position="91"/>
        <end position="104"/>
    </location>
</feature>
<dbReference type="AlphaFoldDB" id="A0A2M4D7L6"/>
<dbReference type="EMBL" id="GGFL01009361">
    <property type="protein sequence ID" value="MBW73539.1"/>
    <property type="molecule type" value="Transcribed_RNA"/>
</dbReference>
<evidence type="ECO:0000256" key="1">
    <source>
        <dbReference type="SAM" id="MobiDB-lite"/>
    </source>
</evidence>
<evidence type="ECO:0000313" key="2">
    <source>
        <dbReference type="EMBL" id="MBW73539.1"/>
    </source>
</evidence>
<sequence length="152" mass="16760">MLYIPRSLSLAHASTLLLSIFFFLLGGFRLLRAQETRALADLAFLWYTDGFRRLVRGTVKRKLRSDCVRCGGSSGGRSPGEIVRSRSHLLESESEYRSYQKDTKTTTPGGGSSVGGAGTTCVFPGQSEFIPFHSFSGSIMIESNELFIVEDH</sequence>
<name>A0A2M4D7L6_ANODA</name>